<gene>
    <name evidence="2" type="ORF">H9L13_08275</name>
</gene>
<feature type="signal peptide" evidence="1">
    <location>
        <begin position="1"/>
        <end position="19"/>
    </location>
</feature>
<sequence length="274" mass="29831">MSALAGLGVLALTVPGASAQTSAPAFRYSAPLKAAVADARRTPENVLRDRYRHPYETLRFFGVEPNDTVVEIWPSRGWYTEILAPYLSAGGGKLLLATPNGQLGPIAQMQKAHPAIYGNLSAGVFPAFTPDVTRIPDGTADVVLTFRNVHNWRMGSGHAEKQDYSADAFRQMYAMLKPGGVLGVVDHRLPESASDERERTSGYVKVSTVRRLAEAAGFRLAGSSEVNANPKDTTDWPRGVWTLPPAYRLGDQDKAKYAAVGESDRMTLKFVKPR</sequence>
<dbReference type="InterPro" id="IPR016980">
    <property type="entry name" value="S-AdoMet-dep_MeTrfase_Alr7345"/>
</dbReference>
<dbReference type="EMBL" id="CP060718">
    <property type="protein sequence ID" value="QNN68593.1"/>
    <property type="molecule type" value="Genomic_DNA"/>
</dbReference>
<evidence type="ECO:0000256" key="1">
    <source>
        <dbReference type="SAM" id="SignalP"/>
    </source>
</evidence>
<dbReference type="AlphaFoldDB" id="A0A7G9SL68"/>
<accession>A0A7G9SL68</accession>
<keyword evidence="1" id="KW-0732">Signal</keyword>
<dbReference type="SUPFAM" id="SSF53335">
    <property type="entry name" value="S-adenosyl-L-methionine-dependent methyltransferases"/>
    <property type="match status" value="1"/>
</dbReference>
<dbReference type="KEGG" id="slut:H9L13_08275"/>
<keyword evidence="2" id="KW-0808">Transferase</keyword>
<protein>
    <submittedName>
        <fullName evidence="2">Class I SAM-dependent methyltransferase</fullName>
    </submittedName>
</protein>
<keyword evidence="2" id="KW-0489">Methyltransferase</keyword>
<organism evidence="2 3">
    <name type="scientific">Sphingomonas lutea</name>
    <dbReference type="NCBI Taxonomy" id="1045317"/>
    <lineage>
        <taxon>Bacteria</taxon>
        <taxon>Pseudomonadati</taxon>
        <taxon>Pseudomonadota</taxon>
        <taxon>Alphaproteobacteria</taxon>
        <taxon>Sphingomonadales</taxon>
        <taxon>Sphingomonadaceae</taxon>
        <taxon>Sphingomonas</taxon>
    </lineage>
</organism>
<name>A0A7G9SL68_9SPHN</name>
<dbReference type="PIRSF" id="PIRSF031679">
    <property type="entry name" value="Mtase_Alr7345_prd"/>
    <property type="match status" value="1"/>
</dbReference>
<keyword evidence="3" id="KW-1185">Reference proteome</keyword>
<evidence type="ECO:0000313" key="2">
    <source>
        <dbReference type="EMBL" id="QNN68593.1"/>
    </source>
</evidence>
<dbReference type="GO" id="GO:0032259">
    <property type="term" value="P:methylation"/>
    <property type="evidence" value="ECO:0007669"/>
    <property type="project" value="UniProtKB-KW"/>
</dbReference>
<dbReference type="Gene3D" id="3.40.50.150">
    <property type="entry name" value="Vaccinia Virus protein VP39"/>
    <property type="match status" value="1"/>
</dbReference>
<dbReference type="GO" id="GO:0008168">
    <property type="term" value="F:methyltransferase activity"/>
    <property type="evidence" value="ECO:0007669"/>
    <property type="project" value="UniProtKB-KW"/>
</dbReference>
<dbReference type="InterPro" id="IPR029063">
    <property type="entry name" value="SAM-dependent_MTases_sf"/>
</dbReference>
<feature type="chain" id="PRO_5028803014" evidence="1">
    <location>
        <begin position="20"/>
        <end position="274"/>
    </location>
</feature>
<evidence type="ECO:0000313" key="3">
    <source>
        <dbReference type="Proteomes" id="UP000515971"/>
    </source>
</evidence>
<proteinExistence type="predicted"/>
<reference evidence="2 3" key="1">
    <citation type="submission" date="2020-08" db="EMBL/GenBank/DDBJ databases">
        <title>Genome sequence of Sphingomonas lutea KCTC 23642T.</title>
        <authorList>
            <person name="Hyun D.-W."/>
            <person name="Bae J.-W."/>
        </authorList>
    </citation>
    <scope>NUCLEOTIDE SEQUENCE [LARGE SCALE GENOMIC DNA]</scope>
    <source>
        <strain evidence="2 3">KCTC 23642</strain>
    </source>
</reference>
<dbReference type="Proteomes" id="UP000515971">
    <property type="component" value="Chromosome"/>
</dbReference>